<dbReference type="RefSeq" id="WP_267153041.1">
    <property type="nucleotide sequence ID" value="NZ_JAPMLT010000013.1"/>
</dbReference>
<organism evidence="3 4">
    <name type="scientific">Tumebacillus lacus</name>
    <dbReference type="NCBI Taxonomy" id="2995335"/>
    <lineage>
        <taxon>Bacteria</taxon>
        <taxon>Bacillati</taxon>
        <taxon>Bacillota</taxon>
        <taxon>Bacilli</taxon>
        <taxon>Bacillales</taxon>
        <taxon>Alicyclobacillaceae</taxon>
        <taxon>Tumebacillus</taxon>
    </lineage>
</organism>
<evidence type="ECO:0000259" key="1">
    <source>
        <dbReference type="Pfam" id="PF14399"/>
    </source>
</evidence>
<feature type="domain" description="DUF4872" evidence="2">
    <location>
        <begin position="203"/>
        <end position="359"/>
    </location>
</feature>
<accession>A0ABT3X4G1</accession>
<dbReference type="EMBL" id="JAPMLT010000013">
    <property type="protein sequence ID" value="MCX7571790.1"/>
    <property type="molecule type" value="Genomic_DNA"/>
</dbReference>
<evidence type="ECO:0000313" key="4">
    <source>
        <dbReference type="Proteomes" id="UP001208017"/>
    </source>
</evidence>
<evidence type="ECO:0000313" key="3">
    <source>
        <dbReference type="EMBL" id="MCX7571790.1"/>
    </source>
</evidence>
<dbReference type="InterPro" id="IPR032369">
    <property type="entry name" value="DUF4872"/>
</dbReference>
<protein>
    <submittedName>
        <fullName evidence="3">DUF4872 domain-containing protein</fullName>
    </submittedName>
</protein>
<evidence type="ECO:0000259" key="2">
    <source>
        <dbReference type="Pfam" id="PF16169"/>
    </source>
</evidence>
<proteinExistence type="predicted"/>
<comment type="caution">
    <text evidence="3">The sequence shown here is derived from an EMBL/GenBank/DDBJ whole genome shotgun (WGS) entry which is preliminary data.</text>
</comment>
<name>A0ABT3X4G1_9BACL</name>
<sequence length="370" mass="41348">MVLLEDFQHRLSVTCRAGNIRDVLAYKGHSMSEAMVFGVANSLSFYYVLPDETLERSEYVLISGNSHLGLEDVASNLSLSYETWLPESEEQKWKHVRELLEAGHPVFMDAVLSMYMHHLRATPLFGMGGSAAEREGFVSNWDDMFSRLQIPAGTHLAVVIGLDEEKGEAYIIENNLSGIQTVPIRVLAEASNPKMDVTLHPQGRYSIYNIPQELPALAQTISRAIPMTMQSFLGGDFPWRGIGALDRLARDLRHWPEMLPMEFVENSMHMIYYVSEVASGGGLYRRLYSRYLKEAAAICGDDRLAAVSKEYQVLAKQWRTFTKGLSDGAGRAAETLRSESLNDLIGEIAAQERKAAETLAEWLPGGELAR</sequence>
<feature type="domain" description="Butirosin biosynthesis protein H N-terminal" evidence="1">
    <location>
        <begin position="15"/>
        <end position="108"/>
    </location>
</feature>
<reference evidence="3 4" key="1">
    <citation type="submission" date="2022-11" db="EMBL/GenBank/DDBJ databases">
        <title>Study of microbial diversity in lake waters.</title>
        <authorList>
            <person name="Zhang J."/>
        </authorList>
    </citation>
    <scope>NUCLEOTIDE SEQUENCE [LARGE SCALE GENOMIC DNA]</scope>
    <source>
        <strain evidence="3 4">DT12</strain>
    </source>
</reference>
<dbReference type="Pfam" id="PF14399">
    <property type="entry name" value="BtrH_N"/>
    <property type="match status" value="1"/>
</dbReference>
<gene>
    <name evidence="3" type="ORF">OS242_17745</name>
</gene>
<dbReference type="Pfam" id="PF16169">
    <property type="entry name" value="DUF4872"/>
    <property type="match status" value="1"/>
</dbReference>
<dbReference type="Proteomes" id="UP001208017">
    <property type="component" value="Unassembled WGS sequence"/>
</dbReference>
<dbReference type="InterPro" id="IPR026935">
    <property type="entry name" value="BtrH_N"/>
</dbReference>
<keyword evidence="4" id="KW-1185">Reference proteome</keyword>